<evidence type="ECO:0000313" key="2">
    <source>
        <dbReference type="Proteomes" id="UP001145742"/>
    </source>
</evidence>
<gene>
    <name evidence="1" type="ORF">WISP_67669</name>
</gene>
<reference evidence="1" key="1">
    <citation type="submission" date="2019-10" db="EMBL/GenBank/DDBJ databases">
        <authorList>
            <person name="Soares A.E.R."/>
            <person name="Aleixo A."/>
            <person name="Schneider P."/>
            <person name="Miyaki C.Y."/>
            <person name="Schneider M.P."/>
            <person name="Mello C."/>
            <person name="Vasconcelos A.T.R."/>
        </authorList>
    </citation>
    <scope>NUCLEOTIDE SEQUENCE</scope>
    <source>
        <tissue evidence="1">Muscle</tissue>
    </source>
</reference>
<accession>A0ABQ9D8E2</accession>
<dbReference type="Proteomes" id="UP001145742">
    <property type="component" value="Unassembled WGS sequence"/>
</dbReference>
<name>A0ABQ9D8E2_9PASS</name>
<keyword evidence="2" id="KW-1185">Reference proteome</keyword>
<protein>
    <submittedName>
        <fullName evidence="1">Uncharacterized protein</fullName>
    </submittedName>
</protein>
<sequence length="211" mass="23941">MWFRLCLNEKEVRNLLLQMVAFWSRVVVSSCQGSGPRQDPTSGYSSPKTPNIITPQVQGLMTNSFRHQISSKVLYPKKHKHITVEVLVSAFSLSDSPAVSLKSCVPYDSDQQHKAEASIFTEATAMLNKFVLKISSSIWRQKYEPGVLEYEKHIDCLLENKLAIDVSLCREWSSKSDLEFNNAKVVPLDQMLNFTYGSHGIEDGEKKRLKD</sequence>
<dbReference type="EMBL" id="WHWB01033789">
    <property type="protein sequence ID" value="KAJ7416912.1"/>
    <property type="molecule type" value="Genomic_DNA"/>
</dbReference>
<evidence type="ECO:0000313" key="1">
    <source>
        <dbReference type="EMBL" id="KAJ7416912.1"/>
    </source>
</evidence>
<comment type="caution">
    <text evidence="1">The sequence shown here is derived from an EMBL/GenBank/DDBJ whole genome shotgun (WGS) entry which is preliminary data.</text>
</comment>
<proteinExistence type="predicted"/>
<organism evidence="1 2">
    <name type="scientific">Willisornis vidua</name>
    <name type="common">Xingu scale-backed antbird</name>
    <dbReference type="NCBI Taxonomy" id="1566151"/>
    <lineage>
        <taxon>Eukaryota</taxon>
        <taxon>Metazoa</taxon>
        <taxon>Chordata</taxon>
        <taxon>Craniata</taxon>
        <taxon>Vertebrata</taxon>
        <taxon>Euteleostomi</taxon>
        <taxon>Archelosauria</taxon>
        <taxon>Archosauria</taxon>
        <taxon>Dinosauria</taxon>
        <taxon>Saurischia</taxon>
        <taxon>Theropoda</taxon>
        <taxon>Coelurosauria</taxon>
        <taxon>Aves</taxon>
        <taxon>Neognathae</taxon>
        <taxon>Neoaves</taxon>
        <taxon>Telluraves</taxon>
        <taxon>Australaves</taxon>
        <taxon>Passeriformes</taxon>
        <taxon>Thamnophilidae</taxon>
        <taxon>Willisornis</taxon>
    </lineage>
</organism>